<proteinExistence type="predicted"/>
<protein>
    <submittedName>
        <fullName evidence="1">Titin</fullName>
    </submittedName>
</protein>
<evidence type="ECO:0000313" key="1">
    <source>
        <dbReference type="EMBL" id="OMO59711.1"/>
    </source>
</evidence>
<reference evidence="1 2" key="1">
    <citation type="submission" date="2013-09" db="EMBL/GenBank/DDBJ databases">
        <title>Corchorus capsularis genome sequencing.</title>
        <authorList>
            <person name="Alam M."/>
            <person name="Haque M.S."/>
            <person name="Islam M.S."/>
            <person name="Emdad E.M."/>
            <person name="Islam M.M."/>
            <person name="Ahmed B."/>
            <person name="Halim A."/>
            <person name="Hossen Q.M.M."/>
            <person name="Hossain M.Z."/>
            <person name="Ahmed R."/>
            <person name="Khan M.M."/>
            <person name="Islam R."/>
            <person name="Rashid M.M."/>
            <person name="Khan S.A."/>
            <person name="Rahman M.S."/>
            <person name="Alam M."/>
        </authorList>
    </citation>
    <scope>NUCLEOTIDE SEQUENCE [LARGE SCALE GENOMIC DNA]</scope>
    <source>
        <strain evidence="2">cv. CVL-1</strain>
        <tissue evidence="1">Whole seedling</tissue>
    </source>
</reference>
<name>A0A1R3GNR5_COCAP</name>
<organism evidence="1 2">
    <name type="scientific">Corchorus capsularis</name>
    <name type="common">Jute</name>
    <dbReference type="NCBI Taxonomy" id="210143"/>
    <lineage>
        <taxon>Eukaryota</taxon>
        <taxon>Viridiplantae</taxon>
        <taxon>Streptophyta</taxon>
        <taxon>Embryophyta</taxon>
        <taxon>Tracheophyta</taxon>
        <taxon>Spermatophyta</taxon>
        <taxon>Magnoliopsida</taxon>
        <taxon>eudicotyledons</taxon>
        <taxon>Gunneridae</taxon>
        <taxon>Pentapetalae</taxon>
        <taxon>rosids</taxon>
        <taxon>malvids</taxon>
        <taxon>Malvales</taxon>
        <taxon>Malvaceae</taxon>
        <taxon>Grewioideae</taxon>
        <taxon>Apeibeae</taxon>
        <taxon>Corchorus</taxon>
    </lineage>
</organism>
<evidence type="ECO:0000313" key="2">
    <source>
        <dbReference type="Proteomes" id="UP000188268"/>
    </source>
</evidence>
<sequence>MQHPSTFQSRKPDIYSGQTLLDFSSAALFLARPVSFTPFHTEPSSRANYTIAAHFRVRPAPSLAWTRHDVELRPTQPSRNGLLSQLCQRRST</sequence>
<gene>
    <name evidence="1" type="ORF">CCACVL1_24648</name>
</gene>
<comment type="caution">
    <text evidence="1">The sequence shown here is derived from an EMBL/GenBank/DDBJ whole genome shotgun (WGS) entry which is preliminary data.</text>
</comment>
<dbReference type="EMBL" id="AWWV01013877">
    <property type="protein sequence ID" value="OMO59711.1"/>
    <property type="molecule type" value="Genomic_DNA"/>
</dbReference>
<dbReference type="Proteomes" id="UP000188268">
    <property type="component" value="Unassembled WGS sequence"/>
</dbReference>
<dbReference type="Gramene" id="OMO59711">
    <property type="protein sequence ID" value="OMO59711"/>
    <property type="gene ID" value="CCACVL1_24648"/>
</dbReference>
<accession>A0A1R3GNR5</accession>
<keyword evidence="2" id="KW-1185">Reference proteome</keyword>
<dbReference type="AlphaFoldDB" id="A0A1R3GNR5"/>